<feature type="coiled-coil region" evidence="1">
    <location>
        <begin position="6"/>
        <end position="33"/>
    </location>
</feature>
<proteinExistence type="predicted"/>
<reference evidence="3 4" key="1">
    <citation type="journal article" date="2011" name="Science">
        <title>The ecoresponsive genome of Daphnia pulex.</title>
        <authorList>
            <person name="Colbourne J.K."/>
            <person name="Pfrender M.E."/>
            <person name="Gilbert D."/>
            <person name="Thomas W.K."/>
            <person name="Tucker A."/>
            <person name="Oakley T.H."/>
            <person name="Tokishita S."/>
            <person name="Aerts A."/>
            <person name="Arnold G.J."/>
            <person name="Basu M.K."/>
            <person name="Bauer D.J."/>
            <person name="Caceres C.E."/>
            <person name="Carmel L."/>
            <person name="Casola C."/>
            <person name="Choi J.H."/>
            <person name="Detter J.C."/>
            <person name="Dong Q."/>
            <person name="Dusheyko S."/>
            <person name="Eads B.D."/>
            <person name="Frohlich T."/>
            <person name="Geiler-Samerotte K.A."/>
            <person name="Gerlach D."/>
            <person name="Hatcher P."/>
            <person name="Jogdeo S."/>
            <person name="Krijgsveld J."/>
            <person name="Kriventseva E.V."/>
            <person name="Kultz D."/>
            <person name="Laforsch C."/>
            <person name="Lindquist E."/>
            <person name="Lopez J."/>
            <person name="Manak J.R."/>
            <person name="Muller J."/>
            <person name="Pangilinan J."/>
            <person name="Patwardhan R.P."/>
            <person name="Pitluck S."/>
            <person name="Pritham E.J."/>
            <person name="Rechtsteiner A."/>
            <person name="Rho M."/>
            <person name="Rogozin I.B."/>
            <person name="Sakarya O."/>
            <person name="Salamov A."/>
            <person name="Schaack S."/>
            <person name="Shapiro H."/>
            <person name="Shiga Y."/>
            <person name="Skalitzky C."/>
            <person name="Smith Z."/>
            <person name="Souvorov A."/>
            <person name="Sung W."/>
            <person name="Tang Z."/>
            <person name="Tsuchiya D."/>
            <person name="Tu H."/>
            <person name="Vos H."/>
            <person name="Wang M."/>
            <person name="Wolf Y.I."/>
            <person name="Yamagata H."/>
            <person name="Yamada T."/>
            <person name="Ye Y."/>
            <person name="Shaw J.R."/>
            <person name="Andrews J."/>
            <person name="Crease T.J."/>
            <person name="Tang H."/>
            <person name="Lucas S.M."/>
            <person name="Robertson H.M."/>
            <person name="Bork P."/>
            <person name="Koonin E.V."/>
            <person name="Zdobnov E.M."/>
            <person name="Grigoriev I.V."/>
            <person name="Lynch M."/>
            <person name="Boore J.L."/>
        </authorList>
    </citation>
    <scope>NUCLEOTIDE SEQUENCE [LARGE SCALE GENOMIC DNA]</scope>
</reference>
<gene>
    <name evidence="3" type="ORF">DAPPUDRAFT_322203</name>
</gene>
<dbReference type="OrthoDB" id="10633984at2759"/>
<keyword evidence="1" id="KW-0175">Coiled coil</keyword>
<feature type="region of interest" description="Disordered" evidence="2">
    <location>
        <begin position="51"/>
        <end position="71"/>
    </location>
</feature>
<protein>
    <submittedName>
        <fullName evidence="3">Uncharacterized protein</fullName>
    </submittedName>
</protein>
<sequence length="197" mass="21848">MLKAFDNGLHGRIQQLEKEKEELLNEGKQRLTDGKAKINLAKEVAVAEAIPHAPNPTQQLENEKEENPAAAKNKVVAAPSGTKRLLDGNGDASCSKRYREQSESELATKFLAEYVKAKATLESLLKTCETKLLKCTSPELPGFSKDCCHKGCIDDFYEKISRQVLACQRENFEGRGLSFEADEIGHKGRAKTLWSIV</sequence>
<organism evidence="3 4">
    <name type="scientific">Daphnia pulex</name>
    <name type="common">Water flea</name>
    <dbReference type="NCBI Taxonomy" id="6669"/>
    <lineage>
        <taxon>Eukaryota</taxon>
        <taxon>Metazoa</taxon>
        <taxon>Ecdysozoa</taxon>
        <taxon>Arthropoda</taxon>
        <taxon>Crustacea</taxon>
        <taxon>Branchiopoda</taxon>
        <taxon>Diplostraca</taxon>
        <taxon>Cladocera</taxon>
        <taxon>Anomopoda</taxon>
        <taxon>Daphniidae</taxon>
        <taxon>Daphnia</taxon>
    </lineage>
</organism>
<dbReference type="InParanoid" id="E9GV84"/>
<evidence type="ECO:0000256" key="1">
    <source>
        <dbReference type="SAM" id="Coils"/>
    </source>
</evidence>
<dbReference type="Proteomes" id="UP000000305">
    <property type="component" value="Unassembled WGS sequence"/>
</dbReference>
<dbReference type="HOGENOM" id="CLU_1385455_0_0_1"/>
<evidence type="ECO:0000256" key="2">
    <source>
        <dbReference type="SAM" id="MobiDB-lite"/>
    </source>
</evidence>
<keyword evidence="4" id="KW-1185">Reference proteome</keyword>
<dbReference type="KEGG" id="dpx:DAPPUDRAFT_322203"/>
<name>E9GV84_DAPPU</name>
<accession>E9GV84</accession>
<dbReference type="AlphaFoldDB" id="E9GV84"/>
<dbReference type="EMBL" id="GL732567">
    <property type="protein sequence ID" value="EFX76656.1"/>
    <property type="molecule type" value="Genomic_DNA"/>
</dbReference>
<evidence type="ECO:0000313" key="3">
    <source>
        <dbReference type="EMBL" id="EFX76656.1"/>
    </source>
</evidence>
<evidence type="ECO:0000313" key="4">
    <source>
        <dbReference type="Proteomes" id="UP000000305"/>
    </source>
</evidence>